<dbReference type="EMBL" id="WMEY01000001">
    <property type="protein sequence ID" value="MYL62539.1"/>
    <property type="molecule type" value="Genomic_DNA"/>
</dbReference>
<dbReference type="Pfam" id="PF13530">
    <property type="entry name" value="SCP2_2"/>
    <property type="match status" value="1"/>
</dbReference>
<dbReference type="Gene3D" id="3.40.630.30">
    <property type="match status" value="2"/>
</dbReference>
<comment type="caution">
    <text evidence="2">The sequence shown here is derived from an EMBL/GenBank/DDBJ whole genome shotgun (WGS) entry which is preliminary data.</text>
</comment>
<dbReference type="SUPFAM" id="SSF55729">
    <property type="entry name" value="Acyl-CoA N-acyltransferases (Nat)"/>
    <property type="match status" value="1"/>
</dbReference>
<dbReference type="Pfam" id="PF17668">
    <property type="entry name" value="Acetyltransf_17"/>
    <property type="match status" value="1"/>
</dbReference>
<gene>
    <name evidence="2" type="ORF">GLW07_04110</name>
</gene>
<dbReference type="InterPro" id="IPR041380">
    <property type="entry name" value="Acetyltransf_17"/>
</dbReference>
<evidence type="ECO:0000313" key="3">
    <source>
        <dbReference type="Proteomes" id="UP000447833"/>
    </source>
</evidence>
<dbReference type="PANTHER" id="PTHR37817:SF1">
    <property type="entry name" value="N-ACETYLTRANSFERASE EIS"/>
    <property type="match status" value="1"/>
</dbReference>
<dbReference type="Gene3D" id="3.30.1050.10">
    <property type="entry name" value="SCP2 sterol-binding domain"/>
    <property type="match status" value="1"/>
</dbReference>
<dbReference type="InterPro" id="IPR016181">
    <property type="entry name" value="Acyl_CoA_acyltransferase"/>
</dbReference>
<dbReference type="InterPro" id="IPR051554">
    <property type="entry name" value="Acetyltransferase_Eis"/>
</dbReference>
<dbReference type="SUPFAM" id="SSF55718">
    <property type="entry name" value="SCP-like"/>
    <property type="match status" value="1"/>
</dbReference>
<evidence type="ECO:0000313" key="2">
    <source>
        <dbReference type="EMBL" id="MYL62539.1"/>
    </source>
</evidence>
<dbReference type="Pfam" id="PF13527">
    <property type="entry name" value="Acetyltransf_9"/>
    <property type="match status" value="1"/>
</dbReference>
<keyword evidence="2" id="KW-0808">Transferase</keyword>
<feature type="domain" description="N-acetyltransferase" evidence="1">
    <location>
        <begin position="1"/>
        <end position="143"/>
    </location>
</feature>
<dbReference type="GO" id="GO:0030649">
    <property type="term" value="P:aminoglycoside antibiotic catabolic process"/>
    <property type="evidence" value="ECO:0007669"/>
    <property type="project" value="TreeGrafter"/>
</dbReference>
<dbReference type="InterPro" id="IPR025559">
    <property type="entry name" value="Eis_dom"/>
</dbReference>
<dbReference type="GO" id="GO:0034069">
    <property type="term" value="F:aminoglycoside N-acetyltransferase activity"/>
    <property type="evidence" value="ECO:0007669"/>
    <property type="project" value="TreeGrafter"/>
</dbReference>
<evidence type="ECO:0000259" key="1">
    <source>
        <dbReference type="PROSITE" id="PS51186"/>
    </source>
</evidence>
<name>A0A845ES44_9BACL</name>
<dbReference type="InterPro" id="IPR036527">
    <property type="entry name" value="SCP2_sterol-bd_dom_sf"/>
</dbReference>
<organism evidence="2 3">
    <name type="scientific">Guptibacillus hwajinpoensis</name>
    <dbReference type="NCBI Taxonomy" id="208199"/>
    <lineage>
        <taxon>Bacteria</taxon>
        <taxon>Bacillati</taxon>
        <taxon>Bacillota</taxon>
        <taxon>Bacilli</taxon>
        <taxon>Bacillales</taxon>
        <taxon>Guptibacillaceae</taxon>
        <taxon>Guptibacillus</taxon>
    </lineage>
</organism>
<dbReference type="AlphaFoldDB" id="A0A845ES44"/>
<dbReference type="InterPro" id="IPR000182">
    <property type="entry name" value="GNAT_dom"/>
</dbReference>
<proteinExistence type="predicted"/>
<sequence length="391" mass="45520">MRKLEKNEVIDAVRLSEYAFQYTVPKEELDNKIKGYSEHEIWGDFEGDELAAKLHLIDFETWLSGKKIKMGGVASVATYPEHRRGGRVARLLRNGLFEMKQKGQTISFLHPFQISFYRKFGYEVLNNWKKVELKAQDLKPLLAVSGKVRRVELDHVFEVLNPVYEAFATRFNGMLVRTENWWKERVYSKGFRFATYTNEEGDITGYIYYKIENRTLEVEEMVCLDGESRRGLWNYLCQHDSMVDHATILTNESDQLTFLLANPKVKTIVEPYFMARIVDVENFLKEYSFTLKSDETLFLHITDDQAEWNNGSYLIDAEGVRVFKGDKANAMCAHPPKRGIRCTINTLTSVLTGYQEPFFLYEAGLLEGSKEDVARLQRIRSVKETNFMDFF</sequence>
<dbReference type="RefSeq" id="WP_160918347.1">
    <property type="nucleotide sequence ID" value="NZ_WMEY01000001.1"/>
</dbReference>
<accession>A0A845ES44</accession>
<protein>
    <submittedName>
        <fullName evidence="2">GNAT family N-acetyltransferase</fullName>
    </submittedName>
</protein>
<dbReference type="PANTHER" id="PTHR37817">
    <property type="entry name" value="N-ACETYLTRANSFERASE EIS"/>
    <property type="match status" value="1"/>
</dbReference>
<dbReference type="Proteomes" id="UP000447833">
    <property type="component" value="Unassembled WGS sequence"/>
</dbReference>
<dbReference type="PROSITE" id="PS51186">
    <property type="entry name" value="GNAT"/>
    <property type="match status" value="1"/>
</dbReference>
<reference evidence="2 3" key="1">
    <citation type="submission" date="2019-11" db="EMBL/GenBank/DDBJ databases">
        <title>Genome sequences of 17 halophilic strains isolated from different environments.</title>
        <authorList>
            <person name="Furrow R.E."/>
        </authorList>
    </citation>
    <scope>NUCLEOTIDE SEQUENCE [LARGE SCALE GENOMIC DNA]</scope>
    <source>
        <strain evidence="2 3">22506_14_FS</strain>
    </source>
</reference>